<evidence type="ECO:0008006" key="3">
    <source>
        <dbReference type="Google" id="ProtNLM"/>
    </source>
</evidence>
<organism evidence="1 2">
    <name type="scientific">Lasius platythorax</name>
    <dbReference type="NCBI Taxonomy" id="488582"/>
    <lineage>
        <taxon>Eukaryota</taxon>
        <taxon>Metazoa</taxon>
        <taxon>Ecdysozoa</taxon>
        <taxon>Arthropoda</taxon>
        <taxon>Hexapoda</taxon>
        <taxon>Insecta</taxon>
        <taxon>Pterygota</taxon>
        <taxon>Neoptera</taxon>
        <taxon>Endopterygota</taxon>
        <taxon>Hymenoptera</taxon>
        <taxon>Apocrita</taxon>
        <taxon>Aculeata</taxon>
        <taxon>Formicoidea</taxon>
        <taxon>Formicidae</taxon>
        <taxon>Formicinae</taxon>
        <taxon>Lasius</taxon>
        <taxon>Lasius</taxon>
    </lineage>
</organism>
<name>A0AAV2NB87_9HYME</name>
<sequence length="142" mass="16254">MPVYHHLMWTPELLGEEYQGPIDGVRPLDYPETYGYLTELRCVMIAENRLYQSYFDSHKICQACYATASEEQKSEYGIVAPHCLVHKNSANCQTGCTFCNKCIITIKPAHECSGCIEKYLHTSKAYFDEGWGAPVFNRRAEE</sequence>
<proteinExistence type="predicted"/>
<gene>
    <name evidence="1" type="ORF">LPLAT_LOCUS3419</name>
</gene>
<dbReference type="Proteomes" id="UP001497644">
    <property type="component" value="Chromosome 12"/>
</dbReference>
<keyword evidence="2" id="KW-1185">Reference proteome</keyword>
<dbReference type="EMBL" id="OZ034835">
    <property type="protein sequence ID" value="CAL1677410.1"/>
    <property type="molecule type" value="Genomic_DNA"/>
</dbReference>
<evidence type="ECO:0000313" key="1">
    <source>
        <dbReference type="EMBL" id="CAL1677410.1"/>
    </source>
</evidence>
<accession>A0AAV2NB87</accession>
<reference evidence="1" key="1">
    <citation type="submission" date="2024-04" db="EMBL/GenBank/DDBJ databases">
        <authorList>
            <consortium name="Molecular Ecology Group"/>
        </authorList>
    </citation>
    <scope>NUCLEOTIDE SEQUENCE</scope>
</reference>
<protein>
    <recommendedName>
        <fullName evidence="3">RING-type domain-containing protein</fullName>
    </recommendedName>
</protein>
<dbReference type="AlphaFoldDB" id="A0AAV2NB87"/>
<evidence type="ECO:0000313" key="2">
    <source>
        <dbReference type="Proteomes" id="UP001497644"/>
    </source>
</evidence>